<name>A0ABW4S3P8_9RHOB</name>
<proteinExistence type="predicted"/>
<sequence>MISALMRQDRWLVLSQALFLCLIPAELLLGRGWDAIAALGALGACLIPTALRENTRLDLPDGVDRATALFVTATIFLGERLSFYDLLWWWDLAAHGVAGVLLVLLAALVHDQLQGRRGSEVPIGGPLRMIFILSFSIAAAALWEVLEYSLDVIFDSDAQEDGLDDTMTDILAHVLGSVTAAMLLHRNSNRNSQD</sequence>
<evidence type="ECO:0000313" key="3">
    <source>
        <dbReference type="Proteomes" id="UP001597353"/>
    </source>
</evidence>
<comment type="caution">
    <text evidence="2">The sequence shown here is derived from an EMBL/GenBank/DDBJ whole genome shotgun (WGS) entry which is preliminary data.</text>
</comment>
<feature type="transmembrane region" description="Helical" evidence="1">
    <location>
        <begin position="129"/>
        <end position="146"/>
    </location>
</feature>
<accession>A0ABW4S3P8</accession>
<evidence type="ECO:0000313" key="2">
    <source>
        <dbReference type="EMBL" id="MFD1911996.1"/>
    </source>
</evidence>
<dbReference type="EMBL" id="JBHUGH010000005">
    <property type="protein sequence ID" value="MFD1911996.1"/>
    <property type="molecule type" value="Genomic_DNA"/>
</dbReference>
<dbReference type="Proteomes" id="UP001597353">
    <property type="component" value="Unassembled WGS sequence"/>
</dbReference>
<feature type="transmembrane region" description="Helical" evidence="1">
    <location>
        <begin position="87"/>
        <end position="109"/>
    </location>
</feature>
<gene>
    <name evidence="2" type="ORF">ACFSGJ_07185</name>
</gene>
<dbReference type="InterPro" id="IPR014509">
    <property type="entry name" value="YjdF-like"/>
</dbReference>
<protein>
    <submittedName>
        <fullName evidence="2">Uncharacterized protein</fullName>
    </submittedName>
</protein>
<keyword evidence="3" id="KW-1185">Reference proteome</keyword>
<evidence type="ECO:0000256" key="1">
    <source>
        <dbReference type="SAM" id="Phobius"/>
    </source>
</evidence>
<organism evidence="2 3">
    <name type="scientific">Halodurantibacterium flavum</name>
    <dbReference type="NCBI Taxonomy" id="1382802"/>
    <lineage>
        <taxon>Bacteria</taxon>
        <taxon>Pseudomonadati</taxon>
        <taxon>Pseudomonadota</taxon>
        <taxon>Alphaproteobacteria</taxon>
        <taxon>Rhodobacterales</taxon>
        <taxon>Paracoccaceae</taxon>
        <taxon>Halodurantibacterium</taxon>
    </lineage>
</organism>
<keyword evidence="1" id="KW-0812">Transmembrane</keyword>
<dbReference type="RefSeq" id="WP_390260309.1">
    <property type="nucleotide sequence ID" value="NZ_JBHUGH010000005.1"/>
</dbReference>
<keyword evidence="1" id="KW-1133">Transmembrane helix</keyword>
<keyword evidence="1" id="KW-0472">Membrane</keyword>
<dbReference type="Pfam" id="PF09997">
    <property type="entry name" value="DUF2238"/>
    <property type="match status" value="1"/>
</dbReference>
<reference evidence="3" key="1">
    <citation type="journal article" date="2019" name="Int. J. Syst. Evol. Microbiol.">
        <title>The Global Catalogue of Microorganisms (GCM) 10K type strain sequencing project: providing services to taxonomists for standard genome sequencing and annotation.</title>
        <authorList>
            <consortium name="The Broad Institute Genomics Platform"/>
            <consortium name="The Broad Institute Genome Sequencing Center for Infectious Disease"/>
            <person name="Wu L."/>
            <person name="Ma J."/>
        </authorList>
    </citation>
    <scope>NUCLEOTIDE SEQUENCE [LARGE SCALE GENOMIC DNA]</scope>
    <source>
        <strain evidence="3">CGMCC 4.7242</strain>
    </source>
</reference>